<keyword evidence="1" id="KW-1133">Transmembrane helix</keyword>
<dbReference type="EMBL" id="RWJN01000167">
    <property type="protein sequence ID" value="TCD65720.1"/>
    <property type="molecule type" value="Genomic_DNA"/>
</dbReference>
<dbReference type="Proteomes" id="UP000292702">
    <property type="component" value="Unassembled WGS sequence"/>
</dbReference>
<name>A0A4R0RCE8_9APHY</name>
<protein>
    <submittedName>
        <fullName evidence="2">Uncharacterized protein</fullName>
    </submittedName>
</protein>
<proteinExistence type="predicted"/>
<accession>A0A4R0RCE8</accession>
<reference evidence="2 3" key="1">
    <citation type="submission" date="2018-11" db="EMBL/GenBank/DDBJ databases">
        <title>Genome assembly of Steccherinum ochraceum LE-BIN_3174, the white-rot fungus of the Steccherinaceae family (The Residual Polyporoid clade, Polyporales, Basidiomycota).</title>
        <authorList>
            <person name="Fedorova T.V."/>
            <person name="Glazunova O.A."/>
            <person name="Landesman E.O."/>
            <person name="Moiseenko K.V."/>
            <person name="Psurtseva N.V."/>
            <person name="Savinova O.S."/>
            <person name="Shakhova N.V."/>
            <person name="Tyazhelova T.V."/>
            <person name="Vasina D.V."/>
        </authorList>
    </citation>
    <scope>NUCLEOTIDE SEQUENCE [LARGE SCALE GENOMIC DNA]</scope>
    <source>
        <strain evidence="2 3">LE-BIN_3174</strain>
    </source>
</reference>
<comment type="caution">
    <text evidence="2">The sequence shown here is derived from an EMBL/GenBank/DDBJ whole genome shotgun (WGS) entry which is preliminary data.</text>
</comment>
<evidence type="ECO:0000256" key="1">
    <source>
        <dbReference type="SAM" id="Phobius"/>
    </source>
</evidence>
<evidence type="ECO:0000313" key="2">
    <source>
        <dbReference type="EMBL" id="TCD65720.1"/>
    </source>
</evidence>
<organism evidence="2 3">
    <name type="scientific">Steccherinum ochraceum</name>
    <dbReference type="NCBI Taxonomy" id="92696"/>
    <lineage>
        <taxon>Eukaryota</taxon>
        <taxon>Fungi</taxon>
        <taxon>Dikarya</taxon>
        <taxon>Basidiomycota</taxon>
        <taxon>Agaricomycotina</taxon>
        <taxon>Agaricomycetes</taxon>
        <taxon>Polyporales</taxon>
        <taxon>Steccherinaceae</taxon>
        <taxon>Steccherinum</taxon>
    </lineage>
</organism>
<keyword evidence="3" id="KW-1185">Reference proteome</keyword>
<keyword evidence="1" id="KW-0812">Transmembrane</keyword>
<gene>
    <name evidence="2" type="ORF">EIP91_002296</name>
</gene>
<feature type="transmembrane region" description="Helical" evidence="1">
    <location>
        <begin position="20"/>
        <end position="40"/>
    </location>
</feature>
<sequence length="259" mass="27759">MSSSLPAGLDLVTALFQARIRTYLRCIIIAEYILAVRTWAIWNRHKAVGICLLSLYCIAVVAACVVQGLFLKTLTFASSPSAAVPGCLLIGGNSAVGINFVIVIIVETAVVIFIDANVSKVRLARSRRGVAYVLYRDGLIFYAYLLGISVINFISTLTFPSYAGDLLTGLQRVLHSCLTSRVILNLREASKRTDESIFSANTAQLSSAVVFAPAPPPAPSAASSQAILLTELRMKPEDVETAHISLPRRGLVGKGHIAA</sequence>
<dbReference type="OrthoDB" id="3350812at2759"/>
<evidence type="ECO:0000313" key="3">
    <source>
        <dbReference type="Proteomes" id="UP000292702"/>
    </source>
</evidence>
<feature type="transmembrane region" description="Helical" evidence="1">
    <location>
        <begin position="47"/>
        <end position="70"/>
    </location>
</feature>
<feature type="transmembrane region" description="Helical" evidence="1">
    <location>
        <begin position="98"/>
        <end position="118"/>
    </location>
</feature>
<feature type="transmembrane region" description="Helical" evidence="1">
    <location>
        <begin position="139"/>
        <end position="162"/>
    </location>
</feature>
<dbReference type="AlphaFoldDB" id="A0A4R0RCE8"/>
<keyword evidence="1" id="KW-0472">Membrane</keyword>